<name>A0A7Z9CRT4_RAOTE</name>
<sequence>MALDNWLALFDGQTRYTLEINDSRVKPDVLNFHGREALSAPSQWRIEFTTVQGDIAAEDVLLKYATLSMLSGRVVQGVITEFEWLGTTADQMRYSVTLSSRLALLGHTRRCAVYQNLSVPELVEQMLREHGLQGADFEFRLERSYPPRELITQWRETDLQFIQRILSEVGIWFHCGVSDMTGLDTVTFADSQQFYQFDVHMPYQEPSALYDGAAESVWGLRAWHSTVTGRVRTRTYNYRSVTAPMDSALSVRSSGTTTGVHDRYGDLFLEAGDDGSSEPESESGAFYARIHHERELNKSTCLHLFSNAALLKPGMVLEADGSMLNDLEEGVLVTLTTFRAARDTRLHVSVWGMPYSERFCFRPAGLPRPKICGTLPARIESREKHDIYAPSRRSGPLQSEARLQPRRGRVGLPLLVDTSGETVLG</sequence>
<evidence type="ECO:0000313" key="1">
    <source>
        <dbReference type="EMBL" id="VED48979.1"/>
    </source>
</evidence>
<dbReference type="Pfam" id="PF05954">
    <property type="entry name" value="Phage_GPD"/>
    <property type="match status" value="1"/>
</dbReference>
<dbReference type="Gene3D" id="2.30.110.50">
    <property type="match status" value="1"/>
</dbReference>
<dbReference type="NCBIfam" id="TIGR01646">
    <property type="entry name" value="vgr_GE"/>
    <property type="match status" value="1"/>
</dbReference>
<dbReference type="InterPro" id="IPR006533">
    <property type="entry name" value="T6SS_Vgr_RhsGE"/>
</dbReference>
<accession>A0A7Z9CRT4</accession>
<dbReference type="EMBL" id="LR134253">
    <property type="protein sequence ID" value="VED48979.1"/>
    <property type="molecule type" value="Genomic_DNA"/>
</dbReference>
<organism evidence="1 2">
    <name type="scientific">Raoultella terrigena</name>
    <name type="common">Klebsiella terrigena</name>
    <dbReference type="NCBI Taxonomy" id="577"/>
    <lineage>
        <taxon>Bacteria</taxon>
        <taxon>Pseudomonadati</taxon>
        <taxon>Pseudomonadota</taxon>
        <taxon>Gammaproteobacteria</taxon>
        <taxon>Enterobacterales</taxon>
        <taxon>Enterobacteriaceae</taxon>
        <taxon>Klebsiella/Raoultella group</taxon>
        <taxon>Raoultella</taxon>
    </lineage>
</organism>
<keyword evidence="2" id="KW-1185">Reference proteome</keyword>
<dbReference type="Gene3D" id="4.10.220.110">
    <property type="match status" value="1"/>
</dbReference>
<dbReference type="Gene3D" id="3.55.50.10">
    <property type="entry name" value="Baseplate protein-like domains"/>
    <property type="match status" value="1"/>
</dbReference>
<reference evidence="1 2" key="1">
    <citation type="submission" date="2018-12" db="EMBL/GenBank/DDBJ databases">
        <authorList>
            <consortium name="Pathogen Informatics"/>
        </authorList>
    </citation>
    <scope>NUCLEOTIDE SEQUENCE [LARGE SCALE GENOMIC DNA]</scope>
    <source>
        <strain evidence="1 2">NCTC9997</strain>
    </source>
</reference>
<dbReference type="AlphaFoldDB" id="A0A7Z9CRT4"/>
<evidence type="ECO:0000313" key="2">
    <source>
        <dbReference type="Proteomes" id="UP000267630"/>
    </source>
</evidence>
<protein>
    <submittedName>
        <fullName evidence="1">Rhs element Vgr protein</fullName>
    </submittedName>
</protein>
<gene>
    <name evidence="1" type="ORF">NCTC9997_02513</name>
</gene>
<dbReference type="SUPFAM" id="SSF69279">
    <property type="entry name" value="Phage tail proteins"/>
    <property type="match status" value="2"/>
</dbReference>
<proteinExistence type="predicted"/>
<dbReference type="Proteomes" id="UP000267630">
    <property type="component" value="Chromosome 3"/>
</dbReference>